<dbReference type="Pfam" id="PF02550">
    <property type="entry name" value="AcetylCoA_hydro"/>
    <property type="match status" value="1"/>
</dbReference>
<dbReference type="InterPro" id="IPR037171">
    <property type="entry name" value="NagB/RpiA_transferase-like"/>
</dbReference>
<evidence type="ECO:0000313" key="6">
    <source>
        <dbReference type="Proteomes" id="UP000260773"/>
    </source>
</evidence>
<dbReference type="Pfam" id="PF13336">
    <property type="entry name" value="AcetylCoA_hyd_C"/>
    <property type="match status" value="1"/>
</dbReference>
<evidence type="ECO:0000313" key="5">
    <source>
        <dbReference type="EMBL" id="RGB79019.1"/>
    </source>
</evidence>
<reference evidence="5 6" key="1">
    <citation type="submission" date="2018-08" db="EMBL/GenBank/DDBJ databases">
        <title>A genome reference for cultivated species of the human gut microbiota.</title>
        <authorList>
            <person name="Zou Y."/>
            <person name="Xue W."/>
            <person name="Luo G."/>
        </authorList>
    </citation>
    <scope>NUCLEOTIDE SEQUENCE [LARGE SCALE GENOMIC DNA]</scope>
    <source>
        <strain evidence="5 6">AF45-17</strain>
    </source>
</reference>
<dbReference type="Gene3D" id="3.40.1080.20">
    <property type="entry name" value="Acetyl-CoA hydrolase/transferase C-terminal domain"/>
    <property type="match status" value="1"/>
</dbReference>
<keyword evidence="2" id="KW-0808">Transferase</keyword>
<feature type="domain" description="Acetyl-CoA hydrolase/transferase N-terminal" evidence="3">
    <location>
        <begin position="5"/>
        <end position="183"/>
    </location>
</feature>
<sequence>MAWREMFDEKFMTAEEAAKMINSGDVVWVGALTSGAPQVVDAVTDRYEELENVRLVGDFSLTEYKCFKSSKYKGHVSYDTLFLGTYERAYLKEGNIRPNIVKFADSYKAISEVYKPNVMICEVTEPDEEGYMYYGCTGVAWNGKVADIVDKIIVQINNCQKKVSGWKHRIHVKDVDAICRHDHPVYEYIQPPVTERDQIMAGYILPLIPDGATLQIGIGGVANAVAYGLTDKKHLGVQTEMLTESLMHLTKQGIVDKDRVVAAFILGNEETYDFALTGIPQLGPVDEIISPSVAGQIPNFIAINGCMMADLTGQICSETVGHRQYSGTGGQLDCIRSGNMSPGGKSFLCMPSRKKMKDGTYHSTITLNLPAGEIVTVPRTDVMYVVTEQGIANLYNRPIEERVEAMISIAHPNFREQLRKEAIEAGLLRE</sequence>
<evidence type="ECO:0000256" key="1">
    <source>
        <dbReference type="ARBA" id="ARBA00009632"/>
    </source>
</evidence>
<dbReference type="EMBL" id="QVEP01000025">
    <property type="protein sequence ID" value="RGB79019.1"/>
    <property type="molecule type" value="Genomic_DNA"/>
</dbReference>
<evidence type="ECO:0000259" key="4">
    <source>
        <dbReference type="Pfam" id="PF13336"/>
    </source>
</evidence>
<comment type="caution">
    <text evidence="5">The sequence shown here is derived from an EMBL/GenBank/DDBJ whole genome shotgun (WGS) entry which is preliminary data.</text>
</comment>
<dbReference type="SUPFAM" id="SSF100950">
    <property type="entry name" value="NagB/RpiA/CoA transferase-like"/>
    <property type="match status" value="2"/>
</dbReference>
<proteinExistence type="inferred from homology"/>
<dbReference type="InterPro" id="IPR026888">
    <property type="entry name" value="AcetylCoA_hyd_C"/>
</dbReference>
<dbReference type="GO" id="GO:0008775">
    <property type="term" value="F:acetate CoA-transferase activity"/>
    <property type="evidence" value="ECO:0007669"/>
    <property type="project" value="InterPro"/>
</dbReference>
<name>A0A3E2TMB8_9FIRM</name>
<dbReference type="Gene3D" id="3.40.1080.10">
    <property type="entry name" value="Glutaconate Coenzyme A-transferase"/>
    <property type="match status" value="1"/>
</dbReference>
<dbReference type="Proteomes" id="UP000260773">
    <property type="component" value="Unassembled WGS sequence"/>
</dbReference>
<feature type="domain" description="Acetyl-CoA hydrolase/transferase C-terminal" evidence="4">
    <location>
        <begin position="282"/>
        <end position="422"/>
    </location>
</feature>
<comment type="similarity">
    <text evidence="1">Belongs to the acetyl-CoA hydrolase/transferase family.</text>
</comment>
<dbReference type="GO" id="GO:0006083">
    <property type="term" value="P:acetate metabolic process"/>
    <property type="evidence" value="ECO:0007669"/>
    <property type="project" value="InterPro"/>
</dbReference>
<dbReference type="InterPro" id="IPR038460">
    <property type="entry name" value="AcetylCoA_hyd_C_sf"/>
</dbReference>
<dbReference type="InterPro" id="IPR003702">
    <property type="entry name" value="ActCoA_hydro_N"/>
</dbReference>
<evidence type="ECO:0000259" key="3">
    <source>
        <dbReference type="Pfam" id="PF02550"/>
    </source>
</evidence>
<dbReference type="InterPro" id="IPR046433">
    <property type="entry name" value="ActCoA_hydro"/>
</dbReference>
<dbReference type="Gene3D" id="3.30.750.70">
    <property type="entry name" value="4-hydroxybutyrate coenzyme like domains"/>
    <property type="match status" value="1"/>
</dbReference>
<dbReference type="PANTHER" id="PTHR21432:SF20">
    <property type="entry name" value="ACETYL-COA HYDROLASE"/>
    <property type="match status" value="1"/>
</dbReference>
<organism evidence="5 6">
    <name type="scientific">Coprococcus catus</name>
    <dbReference type="NCBI Taxonomy" id="116085"/>
    <lineage>
        <taxon>Bacteria</taxon>
        <taxon>Bacillati</taxon>
        <taxon>Bacillota</taxon>
        <taxon>Clostridia</taxon>
        <taxon>Lachnospirales</taxon>
        <taxon>Lachnospiraceae</taxon>
        <taxon>Coprococcus</taxon>
    </lineage>
</organism>
<dbReference type="PANTHER" id="PTHR21432">
    <property type="entry name" value="ACETYL-COA HYDROLASE-RELATED"/>
    <property type="match status" value="1"/>
</dbReference>
<protein>
    <submittedName>
        <fullName evidence="5">Uncharacterized protein</fullName>
    </submittedName>
</protein>
<accession>A0A3E2TMB8</accession>
<gene>
    <name evidence="5" type="ORF">DW070_10385</name>
</gene>
<dbReference type="AlphaFoldDB" id="A0A3E2TMB8"/>
<evidence type="ECO:0000256" key="2">
    <source>
        <dbReference type="ARBA" id="ARBA00022679"/>
    </source>
</evidence>